<dbReference type="Proteomes" id="UP000249260">
    <property type="component" value="Unassembled WGS sequence"/>
</dbReference>
<keyword evidence="10" id="KW-1185">Reference proteome</keyword>
<dbReference type="RefSeq" id="WP_112881598.1">
    <property type="nucleotide sequence ID" value="NZ_QLUW01000001.1"/>
</dbReference>
<dbReference type="InterPro" id="IPR004761">
    <property type="entry name" value="Spore_GerAB"/>
</dbReference>
<sequence length="362" mass="41837">MKAMEQARFTVSPYLVFPLVHSMQFGSEYLNMSIKPIQLAGHDTWISVILCGLCFHVVIWMVYRILNRNETDLIQIHRRFFGKWAGGGLNFIFIVYFLLHASLLLRLFIEIVQVWLFPDLATWLLASVLLLLVYYIVAGGFRVIVGICLFSLLRHLLIAAMLFTAGYFHFNNLSPVMDHSLNELLMAVKELAFPYVGVEILFFVYTFIKTPEKSEKWAHLANFVTTVSYLIVVLFSLLLFKFEQLSTQIWPQLTKYKFVRFPFIDRFEFVGASAQIFFVIPIICLCIWASSRAVKIMFAVKQRTVLPIFLILVFVAVSLIAGRNHIEAFQDLLSQIGFYMIFAYIPFVFLVDMVRVKAGRTV</sequence>
<evidence type="ECO:0000313" key="9">
    <source>
        <dbReference type="EMBL" id="RAP78475.1"/>
    </source>
</evidence>
<keyword evidence="6 8" id="KW-1133">Transmembrane helix</keyword>
<dbReference type="Pfam" id="PF03845">
    <property type="entry name" value="Spore_permease"/>
    <property type="match status" value="1"/>
</dbReference>
<evidence type="ECO:0000256" key="7">
    <source>
        <dbReference type="ARBA" id="ARBA00023136"/>
    </source>
</evidence>
<comment type="caution">
    <text evidence="9">The sequence shown here is derived from an EMBL/GenBank/DDBJ whole genome shotgun (WGS) entry which is preliminary data.</text>
</comment>
<feature type="transmembrane region" description="Helical" evidence="8">
    <location>
        <begin position="144"/>
        <end position="170"/>
    </location>
</feature>
<name>A0A328UC33_9BACL</name>
<gene>
    <name evidence="9" type="ORF">DL346_08655</name>
</gene>
<evidence type="ECO:0000256" key="6">
    <source>
        <dbReference type="ARBA" id="ARBA00022989"/>
    </source>
</evidence>
<feature type="transmembrane region" description="Helical" evidence="8">
    <location>
        <begin position="220"/>
        <end position="240"/>
    </location>
</feature>
<dbReference type="GO" id="GO:0016020">
    <property type="term" value="C:membrane"/>
    <property type="evidence" value="ECO:0007669"/>
    <property type="project" value="UniProtKB-SubCell"/>
</dbReference>
<reference evidence="9 10" key="1">
    <citation type="submission" date="2018-06" db="EMBL/GenBank/DDBJ databases">
        <title>Paenibacillus montanisoli sp. nov., isolated from mountain area soil.</title>
        <authorList>
            <person name="Wu M."/>
        </authorList>
    </citation>
    <scope>NUCLEOTIDE SEQUENCE [LARGE SCALE GENOMIC DNA]</scope>
    <source>
        <strain evidence="9 10">RA17</strain>
    </source>
</reference>
<evidence type="ECO:0000256" key="4">
    <source>
        <dbReference type="ARBA" id="ARBA00022544"/>
    </source>
</evidence>
<proteinExistence type="inferred from homology"/>
<feature type="transmembrane region" description="Helical" evidence="8">
    <location>
        <begin position="303"/>
        <end position="321"/>
    </location>
</feature>
<feature type="transmembrane region" description="Helical" evidence="8">
    <location>
        <begin position="269"/>
        <end position="291"/>
    </location>
</feature>
<dbReference type="PANTHER" id="PTHR34975:SF2">
    <property type="entry name" value="SPORE GERMINATION PROTEIN A2"/>
    <property type="match status" value="1"/>
</dbReference>
<comment type="subcellular location">
    <subcellularLocation>
        <location evidence="1">Membrane</location>
        <topology evidence="1">Multi-pass membrane protein</topology>
    </subcellularLocation>
</comment>
<evidence type="ECO:0000256" key="5">
    <source>
        <dbReference type="ARBA" id="ARBA00022692"/>
    </source>
</evidence>
<evidence type="ECO:0000256" key="3">
    <source>
        <dbReference type="ARBA" id="ARBA00022448"/>
    </source>
</evidence>
<dbReference type="EMBL" id="QLUW01000001">
    <property type="protein sequence ID" value="RAP78475.1"/>
    <property type="molecule type" value="Genomic_DNA"/>
</dbReference>
<dbReference type="OrthoDB" id="2380240at2"/>
<feature type="transmembrane region" description="Helical" evidence="8">
    <location>
        <begin position="87"/>
        <end position="109"/>
    </location>
</feature>
<keyword evidence="7 8" id="KW-0472">Membrane</keyword>
<evidence type="ECO:0000256" key="2">
    <source>
        <dbReference type="ARBA" id="ARBA00007998"/>
    </source>
</evidence>
<keyword evidence="5 8" id="KW-0812">Transmembrane</keyword>
<feature type="transmembrane region" description="Helical" evidence="8">
    <location>
        <begin position="190"/>
        <end position="208"/>
    </location>
</feature>
<accession>A0A328UC33</accession>
<evidence type="ECO:0000256" key="1">
    <source>
        <dbReference type="ARBA" id="ARBA00004141"/>
    </source>
</evidence>
<evidence type="ECO:0000256" key="8">
    <source>
        <dbReference type="SAM" id="Phobius"/>
    </source>
</evidence>
<dbReference type="PANTHER" id="PTHR34975">
    <property type="entry name" value="SPORE GERMINATION PROTEIN A2"/>
    <property type="match status" value="1"/>
</dbReference>
<feature type="transmembrane region" description="Helical" evidence="8">
    <location>
        <begin position="333"/>
        <end position="351"/>
    </location>
</feature>
<organism evidence="9 10">
    <name type="scientific">Paenibacillus montanisoli</name>
    <dbReference type="NCBI Taxonomy" id="2081970"/>
    <lineage>
        <taxon>Bacteria</taxon>
        <taxon>Bacillati</taxon>
        <taxon>Bacillota</taxon>
        <taxon>Bacilli</taxon>
        <taxon>Bacillales</taxon>
        <taxon>Paenibacillaceae</taxon>
        <taxon>Paenibacillus</taxon>
    </lineage>
</organism>
<dbReference type="NCBIfam" id="TIGR00912">
    <property type="entry name" value="2A0309"/>
    <property type="match status" value="1"/>
</dbReference>
<protein>
    <submittedName>
        <fullName evidence="9">Spore gernimation protein GerB</fullName>
    </submittedName>
</protein>
<dbReference type="AlphaFoldDB" id="A0A328UC33"/>
<feature type="transmembrane region" description="Helical" evidence="8">
    <location>
        <begin position="115"/>
        <end position="137"/>
    </location>
</feature>
<keyword evidence="3" id="KW-0813">Transport</keyword>
<keyword evidence="4" id="KW-0309">Germination</keyword>
<feature type="transmembrane region" description="Helical" evidence="8">
    <location>
        <begin position="46"/>
        <end position="66"/>
    </location>
</feature>
<dbReference type="GO" id="GO:0009847">
    <property type="term" value="P:spore germination"/>
    <property type="evidence" value="ECO:0007669"/>
    <property type="project" value="InterPro"/>
</dbReference>
<evidence type="ECO:0000313" key="10">
    <source>
        <dbReference type="Proteomes" id="UP000249260"/>
    </source>
</evidence>
<comment type="similarity">
    <text evidence="2">Belongs to the amino acid-polyamine-organocation (APC) superfamily. Spore germination protein (SGP) (TC 2.A.3.9) family.</text>
</comment>